<protein>
    <submittedName>
        <fullName evidence="1">Uncharacterized protein</fullName>
    </submittedName>
</protein>
<dbReference type="Proteomes" id="UP000678276">
    <property type="component" value="Unassembled WGS sequence"/>
</dbReference>
<dbReference type="EMBL" id="JAGJCF010000003">
    <property type="protein sequence ID" value="MBP0615038.1"/>
    <property type="molecule type" value="Genomic_DNA"/>
</dbReference>
<organism evidence="1 2">
    <name type="scientific">Jiella mangrovi</name>
    <dbReference type="NCBI Taxonomy" id="2821407"/>
    <lineage>
        <taxon>Bacteria</taxon>
        <taxon>Pseudomonadati</taxon>
        <taxon>Pseudomonadota</taxon>
        <taxon>Alphaproteobacteria</taxon>
        <taxon>Hyphomicrobiales</taxon>
        <taxon>Aurantimonadaceae</taxon>
        <taxon>Jiella</taxon>
    </lineage>
</organism>
<accession>A0ABS4BE56</accession>
<name>A0ABS4BE56_9HYPH</name>
<proteinExistence type="predicted"/>
<comment type="caution">
    <text evidence="1">The sequence shown here is derived from an EMBL/GenBank/DDBJ whole genome shotgun (WGS) entry which is preliminary data.</text>
</comment>
<gene>
    <name evidence="1" type="ORF">J6595_05540</name>
</gene>
<evidence type="ECO:0000313" key="1">
    <source>
        <dbReference type="EMBL" id="MBP0615038.1"/>
    </source>
</evidence>
<evidence type="ECO:0000313" key="2">
    <source>
        <dbReference type="Proteomes" id="UP000678276"/>
    </source>
</evidence>
<reference evidence="1 2" key="1">
    <citation type="submission" date="2021-04" db="EMBL/GenBank/DDBJ databases">
        <title>Whole genome sequence of Jiella sp. KSK16Y-1.</title>
        <authorList>
            <person name="Tuo L."/>
        </authorList>
    </citation>
    <scope>NUCLEOTIDE SEQUENCE [LARGE SCALE GENOMIC DNA]</scope>
    <source>
        <strain evidence="1 2">KSK16Y-1</strain>
    </source>
</reference>
<keyword evidence="2" id="KW-1185">Reference proteome</keyword>
<sequence length="58" mass="6222">MLEAIQHDVILFRADRSALKRRCSAMAGEIVRKIGGRDAAIDRSRPGISLAVAALFAG</sequence>
<dbReference type="RefSeq" id="WP_209593470.1">
    <property type="nucleotide sequence ID" value="NZ_JAGJCF010000003.1"/>
</dbReference>